<dbReference type="NCBIfam" id="TIGR00254">
    <property type="entry name" value="GGDEF"/>
    <property type="match status" value="1"/>
</dbReference>
<dbReference type="InterPro" id="IPR001633">
    <property type="entry name" value="EAL_dom"/>
</dbReference>
<dbReference type="Pfam" id="PF13185">
    <property type="entry name" value="GAF_2"/>
    <property type="match status" value="3"/>
</dbReference>
<dbReference type="Pfam" id="PF13426">
    <property type="entry name" value="PAS_9"/>
    <property type="match status" value="3"/>
</dbReference>
<dbReference type="Pfam" id="PF00563">
    <property type="entry name" value="EAL"/>
    <property type="match status" value="1"/>
</dbReference>
<dbReference type="InterPro" id="IPR000160">
    <property type="entry name" value="GGDEF_dom"/>
</dbReference>
<dbReference type="SMART" id="SM00065">
    <property type="entry name" value="GAF"/>
    <property type="match status" value="3"/>
</dbReference>
<feature type="domain" description="GGDEF" evidence="4">
    <location>
        <begin position="1080"/>
        <end position="1218"/>
    </location>
</feature>
<feature type="domain" description="PAS" evidence="1">
    <location>
        <begin position="466"/>
        <end position="536"/>
    </location>
</feature>
<dbReference type="SUPFAM" id="SSF55781">
    <property type="entry name" value="GAF domain-like"/>
    <property type="match status" value="4"/>
</dbReference>
<sequence length="1482" mass="163019">MKDPEVPFWRIFQSNPRPMCVYGLDSGRFLAVNPAMLAFYGYTEPELLGLPAGDLWPAGPEPAASLPQTAQPPRTYCHRRKDGALVDVEITADDVGFLGQPAHMWVVVDVTLRVQAEREWARLSRAQTMLSSCNEALIRTDTQDLLLQKICRIAVDIGGYFGAWVGLARDDDLRSIESVAFAGIRPISVFPHGASSSESLPGGRGAAGRTVRSGQVVIMDDIRRPENQLPSSLVLAEAGVRGLISLPLSDAERSFGVLFLYSAEAIQASAEEIKLLQELANDLAFGIRNLQAQHEARRDVQTRREILDIQQELASLETDLVQAMTAMVGRVRTLTGADGCAVDFVEGDELVTRARAGLEPLLPLGFRLPLNNSLAGIAVATRRTMVSEDCRNDPRVNQAINTQRQNVRSLVILPLLVHGEAIGVLKAAWAQPRGFAERDVANLQILVQTLGATIQQHRMADQLRASENQYRLLFAQNPQPIWVAENITLKLLAVNQAMVDHYGYTEQELLGMSIRELWAEDPAESEAIVQRHMRENSPYSGTRRHRRKNGSVIDVVITSNPIVFNGTAARLILATDVTQRLQAERDLARLSRAQRMLSTCNEALIRASSQEKLLSDICRITIDIGGYLGAWVGFACDDAAKSIECVAVAGVTPPTSCLGDMSWSEDSPQGQGPVGRTMRSGEVCVVNNLDAESSALKGRQEEFRNAGFQGVVLLPLRNAQRTFGVMYLIAGVQQISQDEISLLQELANDLAFGIGNLRAQEKQRRVQAAVLKVAAAVSASYGLEFLTQLARNMAQALDAQAAFVTRLLPGSPPQGRTLAAVFNDQLLDNFDYAIQGTPCEALAEHGHWVVPANVMGRYPHATKLPQLNAQAYVGQRLDDAEGRAIGQIFVLFSAPLEEHEFILSTLQIFAARVAAEMQRQKADAHIRDQAALLDKAHDAIVLRSLSDGVVYWNHGAERLYGWTAEEVHGQFMADKLYRDTTEFHDNLKKLLATGTWKGEVEHLRKDGSTVAVESHWTLVHDDQGRPQSVLSINTDITLRKAAEREIQQLAFYDQLTRLPNRQLLMDRLQQALSASARSGRCGALLFIDLDNFKTLNDTLGHESGDMLLQQVGMRLSTCVREMDTVARFGGDEFVVMLEDLGHNDAEAAVIARSTGEKILQALAVSYVLNGNEHRTTSSIGVAPFGRRHSGASELLKQADLAMYQAKTSGRNAIRFFDPSMQAVVNARVQLEFEMRLALTQQEYLLHYQPQFCAAGHIIGVEALVRWLHPQRGLISPAEFIPAAEDTGIIIPLGQWVLGQACKQLSIWQTKAHTAHLSMAVNVSARQFRNPDFVDQITQILRSTGIDARGLKLELTESLLVEDLEQTIAKMSALKALGLCFSLDDFGTGYSSLSYLKRLPLDQLKIDQSFVRDIATDANDASIVQTIIALGKSLGLAVIAEGVETVAQRDFLAQHGCVNYQGYLFSRPLPIRELEAILPAMAT</sequence>
<dbReference type="Gene3D" id="3.30.450.40">
    <property type="match status" value="3"/>
</dbReference>
<dbReference type="PANTHER" id="PTHR44757">
    <property type="entry name" value="DIGUANYLATE CYCLASE DGCP"/>
    <property type="match status" value="1"/>
</dbReference>
<dbReference type="Gene3D" id="3.20.20.450">
    <property type="entry name" value="EAL domain"/>
    <property type="match status" value="1"/>
</dbReference>
<dbReference type="InterPro" id="IPR052155">
    <property type="entry name" value="Biofilm_reg_signaling"/>
</dbReference>
<evidence type="ECO:0000313" key="6">
    <source>
        <dbReference type="Proteomes" id="UP001180487"/>
    </source>
</evidence>
<dbReference type="SUPFAM" id="SSF141868">
    <property type="entry name" value="EAL domain-like"/>
    <property type="match status" value="1"/>
</dbReference>
<dbReference type="InterPro" id="IPR000014">
    <property type="entry name" value="PAS"/>
</dbReference>
<dbReference type="PROSITE" id="PS50113">
    <property type="entry name" value="PAC"/>
    <property type="match status" value="1"/>
</dbReference>
<dbReference type="Proteomes" id="UP001180487">
    <property type="component" value="Unassembled WGS sequence"/>
</dbReference>
<organism evidence="5 6">
    <name type="scientific">Rhodoferax ferrireducens</name>
    <dbReference type="NCBI Taxonomy" id="192843"/>
    <lineage>
        <taxon>Bacteria</taxon>
        <taxon>Pseudomonadati</taxon>
        <taxon>Pseudomonadota</taxon>
        <taxon>Betaproteobacteria</taxon>
        <taxon>Burkholderiales</taxon>
        <taxon>Comamonadaceae</taxon>
        <taxon>Rhodoferax</taxon>
    </lineage>
</organism>
<dbReference type="CDD" id="cd01948">
    <property type="entry name" value="EAL"/>
    <property type="match status" value="1"/>
</dbReference>
<dbReference type="Gene3D" id="3.30.450.20">
    <property type="entry name" value="PAS domain"/>
    <property type="match status" value="3"/>
</dbReference>
<evidence type="ECO:0000259" key="1">
    <source>
        <dbReference type="PROSITE" id="PS50112"/>
    </source>
</evidence>
<gene>
    <name evidence="5" type="ORF">J2X19_002995</name>
</gene>
<evidence type="ECO:0000259" key="2">
    <source>
        <dbReference type="PROSITE" id="PS50113"/>
    </source>
</evidence>
<dbReference type="SUPFAM" id="SSF55785">
    <property type="entry name" value="PYP-like sensor domain (PAS domain)"/>
    <property type="match status" value="3"/>
</dbReference>
<dbReference type="NCBIfam" id="TIGR00229">
    <property type="entry name" value="sensory_box"/>
    <property type="match status" value="3"/>
</dbReference>
<dbReference type="InterPro" id="IPR029016">
    <property type="entry name" value="GAF-like_dom_sf"/>
</dbReference>
<dbReference type="EMBL" id="JAVDXT010000002">
    <property type="protein sequence ID" value="MDR7378316.1"/>
    <property type="molecule type" value="Genomic_DNA"/>
</dbReference>
<dbReference type="Gene3D" id="3.30.70.270">
    <property type="match status" value="1"/>
</dbReference>
<evidence type="ECO:0000259" key="4">
    <source>
        <dbReference type="PROSITE" id="PS50887"/>
    </source>
</evidence>
<proteinExistence type="predicted"/>
<feature type="domain" description="PAS" evidence="1">
    <location>
        <begin position="26"/>
        <end position="49"/>
    </location>
</feature>
<keyword evidence="6" id="KW-1185">Reference proteome</keyword>
<dbReference type="CDD" id="cd01949">
    <property type="entry name" value="GGDEF"/>
    <property type="match status" value="1"/>
</dbReference>
<dbReference type="SMART" id="SM00091">
    <property type="entry name" value="PAS"/>
    <property type="match status" value="3"/>
</dbReference>
<dbReference type="PROSITE" id="PS50883">
    <property type="entry name" value="EAL"/>
    <property type="match status" value="1"/>
</dbReference>
<dbReference type="InterPro" id="IPR043128">
    <property type="entry name" value="Rev_trsase/Diguanyl_cyclase"/>
</dbReference>
<dbReference type="SMART" id="SM00052">
    <property type="entry name" value="EAL"/>
    <property type="match status" value="1"/>
</dbReference>
<comment type="caution">
    <text evidence="5">The sequence shown here is derived from an EMBL/GenBank/DDBJ whole genome shotgun (WGS) entry which is preliminary data.</text>
</comment>
<dbReference type="SMART" id="SM00086">
    <property type="entry name" value="PAC"/>
    <property type="match status" value="2"/>
</dbReference>
<feature type="domain" description="PAS" evidence="1">
    <location>
        <begin position="932"/>
        <end position="970"/>
    </location>
</feature>
<reference evidence="5 6" key="1">
    <citation type="submission" date="2023-07" db="EMBL/GenBank/DDBJ databases">
        <title>Sorghum-associated microbial communities from plants grown in Nebraska, USA.</title>
        <authorList>
            <person name="Schachtman D."/>
        </authorList>
    </citation>
    <scope>NUCLEOTIDE SEQUENCE [LARGE SCALE GENOMIC DNA]</scope>
    <source>
        <strain evidence="5 6">BE313</strain>
    </source>
</reference>
<dbReference type="InterPro" id="IPR029787">
    <property type="entry name" value="Nucleotide_cyclase"/>
</dbReference>
<dbReference type="InterPro" id="IPR003018">
    <property type="entry name" value="GAF"/>
</dbReference>
<dbReference type="InterPro" id="IPR035919">
    <property type="entry name" value="EAL_sf"/>
</dbReference>
<accession>A0ABU2CAI4</accession>
<dbReference type="PROSITE" id="PS50887">
    <property type="entry name" value="GGDEF"/>
    <property type="match status" value="1"/>
</dbReference>
<dbReference type="SUPFAM" id="SSF55073">
    <property type="entry name" value="Nucleotide cyclase"/>
    <property type="match status" value="1"/>
</dbReference>
<protein>
    <submittedName>
        <fullName evidence="5">Diguanylate cyclase (GGDEF)-like protein/PAS domain S-box-containing protein</fullName>
    </submittedName>
</protein>
<dbReference type="SMART" id="SM00267">
    <property type="entry name" value="GGDEF"/>
    <property type="match status" value="1"/>
</dbReference>
<evidence type="ECO:0000259" key="3">
    <source>
        <dbReference type="PROSITE" id="PS50883"/>
    </source>
</evidence>
<dbReference type="PANTHER" id="PTHR44757:SF2">
    <property type="entry name" value="BIOFILM ARCHITECTURE MAINTENANCE PROTEIN MBAA"/>
    <property type="match status" value="1"/>
</dbReference>
<name>A0ABU2CAI4_9BURK</name>
<feature type="domain" description="EAL" evidence="3">
    <location>
        <begin position="1227"/>
        <end position="1481"/>
    </location>
</feature>
<dbReference type="PROSITE" id="PS50112">
    <property type="entry name" value="PAS"/>
    <property type="match status" value="3"/>
</dbReference>
<dbReference type="InterPro" id="IPR000700">
    <property type="entry name" value="PAS-assoc_C"/>
</dbReference>
<dbReference type="InterPro" id="IPR035965">
    <property type="entry name" value="PAS-like_dom_sf"/>
</dbReference>
<dbReference type="Pfam" id="PF00990">
    <property type="entry name" value="GGDEF"/>
    <property type="match status" value="1"/>
</dbReference>
<dbReference type="CDD" id="cd00130">
    <property type="entry name" value="PAS"/>
    <property type="match status" value="3"/>
</dbReference>
<evidence type="ECO:0000313" key="5">
    <source>
        <dbReference type="EMBL" id="MDR7378316.1"/>
    </source>
</evidence>
<feature type="domain" description="PAC" evidence="2">
    <location>
        <begin position="996"/>
        <end position="1048"/>
    </location>
</feature>
<dbReference type="InterPro" id="IPR001610">
    <property type="entry name" value="PAC"/>
</dbReference>
<dbReference type="RefSeq" id="WP_310374324.1">
    <property type="nucleotide sequence ID" value="NZ_JAVDXT010000002.1"/>
</dbReference>